<proteinExistence type="predicted"/>
<dbReference type="AlphaFoldDB" id="A0AAU8LTM5"/>
<evidence type="ECO:0000313" key="1">
    <source>
        <dbReference type="EMBL" id="XCN72652.1"/>
    </source>
</evidence>
<organism evidence="1">
    <name type="scientific">Candidatus Electrothrix aestuarii</name>
    <dbReference type="NCBI Taxonomy" id="3062594"/>
    <lineage>
        <taxon>Bacteria</taxon>
        <taxon>Pseudomonadati</taxon>
        <taxon>Thermodesulfobacteriota</taxon>
        <taxon>Desulfobulbia</taxon>
        <taxon>Desulfobulbales</taxon>
        <taxon>Desulfobulbaceae</taxon>
        <taxon>Candidatus Electrothrix</taxon>
    </lineage>
</organism>
<reference evidence="1" key="1">
    <citation type="journal article" date="2024" name="Syst. Appl. Microbiol.">
        <title>First single-strain enrichments of Electrothrix cable bacteria, description of E. aestuarii sp. nov. and E. rattekaaiensis sp. nov., and proposal of a cable bacteria taxonomy following the rules of the SeqCode.</title>
        <authorList>
            <person name="Plum-Jensen L.E."/>
            <person name="Schramm A."/>
            <person name="Marshall I.P.G."/>
        </authorList>
    </citation>
    <scope>NUCLEOTIDE SEQUENCE</scope>
    <source>
        <strain evidence="1">Rat1</strain>
    </source>
</reference>
<accession>A0AAU8LTM5</accession>
<reference evidence="1" key="2">
    <citation type="submission" date="2024-06" db="EMBL/GenBank/DDBJ databases">
        <authorList>
            <person name="Plum-Jensen L.E."/>
            <person name="Schramm A."/>
            <person name="Marshall I.P.G."/>
        </authorList>
    </citation>
    <scope>NUCLEOTIDE SEQUENCE</scope>
    <source>
        <strain evidence="1">Rat1</strain>
    </source>
</reference>
<protein>
    <submittedName>
        <fullName evidence="1">Uncharacterized protein</fullName>
    </submittedName>
</protein>
<name>A0AAU8LTM5_9BACT</name>
<dbReference type="EMBL" id="CP159373">
    <property type="protein sequence ID" value="XCN72652.1"/>
    <property type="molecule type" value="Genomic_DNA"/>
</dbReference>
<dbReference type="KEGG" id="eaj:Q3M24_20535"/>
<sequence>MFQGPRQASDHEISAGMTPGARFFHVEHDSAVPYNERMSIEERFITLNNRPNQSTS</sequence>
<gene>
    <name evidence="1" type="ORF">Q3M24_20535</name>
</gene>